<keyword evidence="2" id="KW-1185">Reference proteome</keyword>
<dbReference type="EMBL" id="CTRP01000011">
    <property type="protein sequence ID" value="CQR72776.1"/>
    <property type="molecule type" value="Genomic_DNA"/>
</dbReference>
<dbReference type="InterPro" id="IPR009057">
    <property type="entry name" value="Homeodomain-like_sf"/>
</dbReference>
<evidence type="ECO:0000313" key="2">
    <source>
        <dbReference type="Proteomes" id="UP000049855"/>
    </source>
</evidence>
<accession>A0A0U1KZG7</accession>
<name>A0A0U1KZG7_9FIRM</name>
<organism evidence="1 2">
    <name type="scientific">Sporomusa ovata</name>
    <dbReference type="NCBI Taxonomy" id="2378"/>
    <lineage>
        <taxon>Bacteria</taxon>
        <taxon>Bacillati</taxon>
        <taxon>Bacillota</taxon>
        <taxon>Negativicutes</taxon>
        <taxon>Selenomonadales</taxon>
        <taxon>Sporomusaceae</taxon>
        <taxon>Sporomusa</taxon>
    </lineage>
</organism>
<evidence type="ECO:0000313" key="1">
    <source>
        <dbReference type="EMBL" id="CQR72776.1"/>
    </source>
</evidence>
<protein>
    <submittedName>
        <fullName evidence="1">Mobile element protein</fullName>
    </submittedName>
</protein>
<dbReference type="SUPFAM" id="SSF46689">
    <property type="entry name" value="Homeodomain-like"/>
    <property type="match status" value="1"/>
</dbReference>
<dbReference type="Proteomes" id="UP000049855">
    <property type="component" value="Unassembled WGS sequence"/>
</dbReference>
<dbReference type="AlphaFoldDB" id="A0A0U1KZG7"/>
<reference evidence="2" key="1">
    <citation type="submission" date="2015-03" db="EMBL/GenBank/DDBJ databases">
        <authorList>
            <person name="Nijsse Bart"/>
        </authorList>
    </citation>
    <scope>NUCLEOTIDE SEQUENCE [LARGE SCALE GENOMIC DNA]</scope>
</reference>
<proteinExistence type="predicted"/>
<dbReference type="Pfam" id="PF13565">
    <property type="entry name" value="HTH_32"/>
    <property type="match status" value="1"/>
</dbReference>
<sequence length="164" mass="18852">MPRVAVKIELTDEERAELDKNVKGHKVEKRLYIRSRIILLAAEGKECIEIAEMLGVSEKTCRKWRNRFAEKRLDGIFDLERSGAPDTFTEEERLEIIRLACSQPEEIKNWTLAYLTEAAKERIGHSISIETVRQILKSADRKAVVDPPNQNNMYIKTTPVSANK</sequence>
<gene>
    <name evidence="1" type="ORF">SpAn4DRAFT_3236</name>
</gene>
<dbReference type="RefSeq" id="WP_028971567.1">
    <property type="nucleotide sequence ID" value="NZ_CTRP01000011.1"/>
</dbReference>